<sequence>MKKILALILCLGFGLTFAQTEENKTQPVENHSGDQHNPEQSKPAEYPGGLSVFMREVSQKINSNKIKGAKSRTSSKAKFSVNAKGYIETIIVTGENESLNHEVERVMKSMKTQWKPGEYKGNPVMIWFTLPFVINFD</sequence>
<evidence type="ECO:0000256" key="2">
    <source>
        <dbReference type="SAM" id="SignalP"/>
    </source>
</evidence>
<keyword evidence="2" id="KW-0732">Signal</keyword>
<evidence type="ECO:0008006" key="5">
    <source>
        <dbReference type="Google" id="ProtNLM"/>
    </source>
</evidence>
<proteinExistence type="predicted"/>
<name>A0A316WVU2_9FLAO</name>
<dbReference type="AlphaFoldDB" id="A0A316WVU2"/>
<evidence type="ECO:0000313" key="3">
    <source>
        <dbReference type="EMBL" id="PWN65631.1"/>
    </source>
</evidence>
<accession>A0A316WVU2</accession>
<organism evidence="3 4">
    <name type="scientific">Chryseobacterium viscerum</name>
    <dbReference type="NCBI Taxonomy" id="1037377"/>
    <lineage>
        <taxon>Bacteria</taxon>
        <taxon>Pseudomonadati</taxon>
        <taxon>Bacteroidota</taxon>
        <taxon>Flavobacteriia</taxon>
        <taxon>Flavobacteriales</taxon>
        <taxon>Weeksellaceae</taxon>
        <taxon>Chryseobacterium group</taxon>
        <taxon>Chryseobacterium</taxon>
    </lineage>
</organism>
<protein>
    <recommendedName>
        <fullName evidence="5">TonB C-terminal domain-containing protein</fullName>
    </recommendedName>
</protein>
<feature type="region of interest" description="Disordered" evidence="1">
    <location>
        <begin position="24"/>
        <end position="45"/>
    </location>
</feature>
<evidence type="ECO:0000256" key="1">
    <source>
        <dbReference type="SAM" id="MobiDB-lite"/>
    </source>
</evidence>
<dbReference type="RefSeq" id="WP_109737851.1">
    <property type="nucleotide sequence ID" value="NZ_PPEG02000001.1"/>
</dbReference>
<gene>
    <name evidence="3" type="ORF">C1634_002495</name>
</gene>
<feature type="signal peptide" evidence="2">
    <location>
        <begin position="1"/>
        <end position="18"/>
    </location>
</feature>
<reference evidence="3 4" key="1">
    <citation type="submission" date="2018-04" db="EMBL/GenBank/DDBJ databases">
        <title>Chryseobacterium oncorhynchi 701B-08T from rainbow trout, and Chryseobacterium viscerum 687B-08T from diseased fish.</title>
        <authorList>
            <person name="Jeong J.-J."/>
            <person name="Lee Y.J."/>
            <person name="Pathiraja D."/>
            <person name="Park B."/>
            <person name="Choi I.-G."/>
            <person name="Kim K.D."/>
        </authorList>
    </citation>
    <scope>NUCLEOTIDE SEQUENCE [LARGE SCALE GENOMIC DNA]</scope>
    <source>
        <strain evidence="3 4">687B-08</strain>
    </source>
</reference>
<comment type="caution">
    <text evidence="3">The sequence shown here is derived from an EMBL/GenBank/DDBJ whole genome shotgun (WGS) entry which is preliminary data.</text>
</comment>
<dbReference type="EMBL" id="PPEG02000001">
    <property type="protein sequence ID" value="PWN65631.1"/>
    <property type="molecule type" value="Genomic_DNA"/>
</dbReference>
<feature type="chain" id="PRO_5016323590" description="TonB C-terminal domain-containing protein" evidence="2">
    <location>
        <begin position="19"/>
        <end position="137"/>
    </location>
</feature>
<evidence type="ECO:0000313" key="4">
    <source>
        <dbReference type="Proteomes" id="UP000236413"/>
    </source>
</evidence>
<dbReference type="Proteomes" id="UP000236413">
    <property type="component" value="Unassembled WGS sequence"/>
</dbReference>
<dbReference type="Gene3D" id="3.30.1150.10">
    <property type="match status" value="1"/>
</dbReference>